<feature type="domain" description="PCI" evidence="2">
    <location>
        <begin position="295"/>
        <end position="342"/>
    </location>
</feature>
<dbReference type="GO" id="GO:0003690">
    <property type="term" value="F:double-stranded DNA binding"/>
    <property type="evidence" value="ECO:0007669"/>
    <property type="project" value="InterPro"/>
</dbReference>
<dbReference type="Gene3D" id="1.10.10.10">
    <property type="entry name" value="Winged helix-like DNA-binding domain superfamily/Winged helix DNA-binding domain"/>
    <property type="match status" value="1"/>
</dbReference>
<dbReference type="EMBL" id="CP003518">
    <property type="protein sequence ID" value="AFN82408.1"/>
    <property type="molecule type" value="Genomic_DNA"/>
</dbReference>
<protein>
    <submittedName>
        <fullName evidence="3">Transcription-associated recombination protein</fullName>
    </submittedName>
</protein>
<gene>
    <name evidence="3" type="ordered locus">EROM_010640</name>
</gene>
<dbReference type="Proteomes" id="UP000010094">
    <property type="component" value="Chromosome I"/>
</dbReference>
<accession>I6ZGU5</accession>
<dbReference type="GO" id="GO:0003723">
    <property type="term" value="F:RNA binding"/>
    <property type="evidence" value="ECO:0007669"/>
    <property type="project" value="InterPro"/>
</dbReference>
<dbReference type="HOGENOM" id="CLU_816429_0_0_1"/>
<dbReference type="AlphaFoldDB" id="I6ZGU5"/>
<dbReference type="GO" id="GO:0000973">
    <property type="term" value="P:post-transcriptional tethering of RNA polymerase II gene DNA at nuclear periphery"/>
    <property type="evidence" value="ECO:0007669"/>
    <property type="project" value="TreeGrafter"/>
</dbReference>
<reference evidence="3 4" key="1">
    <citation type="journal article" date="2012" name="Proc. Natl. Acad. Sci. U.S.A.">
        <title>Gain and loss of multiple functionally related, horizontally transferred genes in the reduced genomes of two microsporidian parasites.</title>
        <authorList>
            <person name="Pombert J.-F."/>
            <person name="Selman M."/>
            <person name="Burki F."/>
            <person name="Bardell F.T."/>
            <person name="Farinelli L."/>
            <person name="Solter L.F."/>
            <person name="Whitman D.W."/>
            <person name="Weiss L.M."/>
            <person name="Corradi N."/>
            <person name="Keeling P.J."/>
        </authorList>
    </citation>
    <scope>NUCLEOTIDE SEQUENCE [LARGE SCALE GENOMIC DNA]</scope>
    <source>
        <strain evidence="3 4">SJ-2008</strain>
    </source>
</reference>
<dbReference type="InterPro" id="IPR045114">
    <property type="entry name" value="Csn12-like"/>
</dbReference>
<dbReference type="GO" id="GO:0006368">
    <property type="term" value="P:transcription elongation by RNA polymerase II"/>
    <property type="evidence" value="ECO:0007669"/>
    <property type="project" value="TreeGrafter"/>
</dbReference>
<dbReference type="PANTHER" id="PTHR12732">
    <property type="entry name" value="UNCHARACTERIZED PROTEASOME COMPONENT REGION PCI-CONTAINING"/>
    <property type="match status" value="1"/>
</dbReference>
<evidence type="ECO:0000313" key="3">
    <source>
        <dbReference type="EMBL" id="AFN82408.1"/>
    </source>
</evidence>
<dbReference type="OrthoDB" id="2190904at2759"/>
<dbReference type="RefSeq" id="XP_009263905.1">
    <property type="nucleotide sequence ID" value="XM_009265630.1"/>
</dbReference>
<evidence type="ECO:0000256" key="1">
    <source>
        <dbReference type="ARBA" id="ARBA00025771"/>
    </source>
</evidence>
<dbReference type="PANTHER" id="PTHR12732:SF0">
    <property type="entry name" value="PCI DOMAIN-CONTAINING PROTEIN 2"/>
    <property type="match status" value="1"/>
</dbReference>
<evidence type="ECO:0000259" key="2">
    <source>
        <dbReference type="Pfam" id="PF01399"/>
    </source>
</evidence>
<organism evidence="3 4">
    <name type="scientific">Encephalitozoon romaleae (strain SJ-2008)</name>
    <name type="common">Microsporidian parasite</name>
    <dbReference type="NCBI Taxonomy" id="1178016"/>
    <lineage>
        <taxon>Eukaryota</taxon>
        <taxon>Fungi</taxon>
        <taxon>Fungi incertae sedis</taxon>
        <taxon>Microsporidia</taxon>
        <taxon>Unikaryonidae</taxon>
        <taxon>Encephalitozoon</taxon>
    </lineage>
</organism>
<dbReference type="GeneID" id="20520691"/>
<dbReference type="InterPro" id="IPR036388">
    <property type="entry name" value="WH-like_DNA-bd_sf"/>
</dbReference>
<dbReference type="Pfam" id="PF01399">
    <property type="entry name" value="PCI"/>
    <property type="match status" value="1"/>
</dbReference>
<comment type="similarity">
    <text evidence="1">Belongs to the CSN12 family.</text>
</comment>
<dbReference type="GO" id="GO:0070390">
    <property type="term" value="C:transcription export complex 2"/>
    <property type="evidence" value="ECO:0007669"/>
    <property type="project" value="TreeGrafter"/>
</dbReference>
<keyword evidence="4" id="KW-1185">Reference proteome</keyword>
<dbReference type="GO" id="GO:0016973">
    <property type="term" value="P:poly(A)+ mRNA export from nucleus"/>
    <property type="evidence" value="ECO:0007669"/>
    <property type="project" value="TreeGrafter"/>
</dbReference>
<evidence type="ECO:0000313" key="4">
    <source>
        <dbReference type="Proteomes" id="UP000010094"/>
    </source>
</evidence>
<name>I6ZGU5_ENCRO</name>
<dbReference type="VEuPathDB" id="MicrosporidiaDB:EROM_010640"/>
<dbReference type="InterPro" id="IPR000717">
    <property type="entry name" value="PCI_dom"/>
</dbReference>
<dbReference type="KEGG" id="ero:EROM_010640"/>
<proteinExistence type="inferred from homology"/>
<sequence>MGYQCRIRISPMGWVEAINSRIDAEDGEYVSRLFSKNAEMDIEQGNIDLSGVKYPFNILLEHQKAAVEKKSYGAHELLIKSTVRMVGRERWTSPIIKRVVYELLEPWGRYNPNRMSKLLADIYKKLIEQKNPAFVYVGNALFHIHLETGRFKLAEDLLMIVKEPETVCRDYYVFYYYKGIIKMYQESFKESYLALERAFGYKKWRRTMAPVYFISSLLVNKFPKDIYLKRFGCDYLSEVVSVVRGGFYMEVDDAIRSASKGVVNHNLCRIISAHCPLICFNNLVNRTYLQYGCDSRLDIQKISEALPDIDFKEIVCLLSNAIESGRLRGYISISRRVVVFSKADPFPIIVV</sequence>